<dbReference type="Gene3D" id="3.40.50.1820">
    <property type="entry name" value="alpha/beta hydrolase"/>
    <property type="match status" value="1"/>
</dbReference>
<evidence type="ECO:0000256" key="1">
    <source>
        <dbReference type="SAM" id="MobiDB-lite"/>
    </source>
</evidence>
<feature type="region of interest" description="Disordered" evidence="1">
    <location>
        <begin position="22"/>
        <end position="53"/>
    </location>
</feature>
<evidence type="ECO:0000259" key="5">
    <source>
        <dbReference type="Pfam" id="PF24063"/>
    </source>
</evidence>
<feature type="compositionally biased region" description="Basic residues" evidence="1">
    <location>
        <begin position="26"/>
        <end position="35"/>
    </location>
</feature>
<dbReference type="HOGENOM" id="CLU_291680_0_0_7"/>
<dbReference type="eggNOG" id="COG4995">
    <property type="taxonomic scope" value="Bacteria"/>
</dbReference>
<feature type="domain" description="DUF7362" evidence="4">
    <location>
        <begin position="95"/>
        <end position="184"/>
    </location>
</feature>
<reference evidence="7 8" key="1">
    <citation type="journal article" date="2009" name="Environ. Microbiol.">
        <title>Genome sequence of Desulfobacterium autotrophicum HRM2, a marine sulfate reducer oxidizing organic carbon completely to carbon dioxide.</title>
        <authorList>
            <person name="Strittmatter A.W."/>
            <person name="Liesegang H."/>
            <person name="Rabus R."/>
            <person name="Decker I."/>
            <person name="Amann J."/>
            <person name="Andres S."/>
            <person name="Henne A."/>
            <person name="Fricke W.F."/>
            <person name="Martinez-Arias R."/>
            <person name="Bartels D."/>
            <person name="Goesmann A."/>
            <person name="Krause L."/>
            <person name="Puehler A."/>
            <person name="Klenk H.P."/>
            <person name="Richter M."/>
            <person name="Schuler M."/>
            <person name="Gloeckner F.O."/>
            <person name="Meyerdierks A."/>
            <person name="Gottschalk G."/>
            <person name="Amann R."/>
        </authorList>
    </citation>
    <scope>NUCLEOTIDE SEQUENCE [LARGE SCALE GENOMIC DNA]</scope>
    <source>
        <strain evidence="8">ATCC 43914 / DSM 3382 / HRM2</strain>
    </source>
</reference>
<proteinExistence type="predicted"/>
<dbReference type="Proteomes" id="UP000000442">
    <property type="component" value="Chromosome"/>
</dbReference>
<evidence type="ECO:0000259" key="3">
    <source>
        <dbReference type="Pfam" id="PF19973"/>
    </source>
</evidence>
<dbReference type="InterPro" id="IPR045543">
    <property type="entry name" value="TCAD7"/>
</dbReference>
<dbReference type="RefSeq" id="WP_012663019.1">
    <property type="nucleotide sequence ID" value="NC_012108.1"/>
</dbReference>
<dbReference type="Pfam" id="PF24062">
    <property type="entry name" value="DUF7362"/>
    <property type="match status" value="1"/>
</dbReference>
<dbReference type="OrthoDB" id="556502at2"/>
<evidence type="ECO:0000259" key="4">
    <source>
        <dbReference type="Pfam" id="PF24062"/>
    </source>
</evidence>
<dbReference type="Pfam" id="PF19973">
    <property type="entry name" value="TCAD7"/>
    <property type="match status" value="1"/>
</dbReference>
<dbReference type="Pfam" id="PF24096">
    <property type="entry name" value="DUF7379"/>
    <property type="match status" value="1"/>
</dbReference>
<accession>C0QIY1</accession>
<dbReference type="Pfam" id="PF24063">
    <property type="entry name" value="DUF7363"/>
    <property type="match status" value="1"/>
</dbReference>
<evidence type="ECO:0000259" key="6">
    <source>
        <dbReference type="Pfam" id="PF24096"/>
    </source>
</evidence>
<dbReference type="InterPro" id="IPR055786">
    <property type="entry name" value="DUF7362"/>
</dbReference>
<evidence type="ECO:0000259" key="2">
    <source>
        <dbReference type="Pfam" id="PF12770"/>
    </source>
</evidence>
<dbReference type="InterPro" id="IPR024983">
    <property type="entry name" value="CHAT_dom"/>
</dbReference>
<dbReference type="Pfam" id="PF12770">
    <property type="entry name" value="CHAT"/>
    <property type="match status" value="1"/>
</dbReference>
<dbReference type="KEGG" id="dat:HRM2_06570"/>
<dbReference type="InterPro" id="IPR055803">
    <property type="entry name" value="DUF7379"/>
</dbReference>
<dbReference type="InterPro" id="IPR055787">
    <property type="entry name" value="DUF7363"/>
</dbReference>
<evidence type="ECO:0000313" key="8">
    <source>
        <dbReference type="Proteomes" id="UP000000442"/>
    </source>
</evidence>
<dbReference type="AlphaFoldDB" id="C0QIY1"/>
<dbReference type="STRING" id="177437.HRM2_06570"/>
<evidence type="ECO:0000313" key="7">
    <source>
        <dbReference type="EMBL" id="ACN13771.1"/>
    </source>
</evidence>
<protein>
    <submittedName>
        <fullName evidence="7">Uncharacterized protein</fullName>
    </submittedName>
</protein>
<dbReference type="eggNOG" id="COG1075">
    <property type="taxonomic scope" value="Bacteria"/>
</dbReference>
<dbReference type="InterPro" id="IPR029058">
    <property type="entry name" value="AB_hydrolase_fold"/>
</dbReference>
<gene>
    <name evidence="7" type="ordered locus">HRM2_06570</name>
</gene>
<feature type="domain" description="Ternary complex associated" evidence="3">
    <location>
        <begin position="565"/>
        <end position="671"/>
    </location>
</feature>
<name>C0QIY1_DESAH</name>
<organism evidence="7 8">
    <name type="scientific">Desulforapulum autotrophicum (strain ATCC 43914 / DSM 3382 / VKM B-1955 / HRM2)</name>
    <name type="common">Desulfobacterium autotrophicum</name>
    <dbReference type="NCBI Taxonomy" id="177437"/>
    <lineage>
        <taxon>Bacteria</taxon>
        <taxon>Pseudomonadati</taxon>
        <taxon>Thermodesulfobacteriota</taxon>
        <taxon>Desulfobacteria</taxon>
        <taxon>Desulfobacterales</taxon>
        <taxon>Desulfobacteraceae</taxon>
        <taxon>Desulforapulum</taxon>
    </lineage>
</organism>
<dbReference type="SUPFAM" id="SSF53474">
    <property type="entry name" value="alpha/beta-Hydrolases"/>
    <property type="match status" value="1"/>
</dbReference>
<feature type="domain" description="DUF7363" evidence="5">
    <location>
        <begin position="773"/>
        <end position="877"/>
    </location>
</feature>
<keyword evidence="8" id="KW-1185">Reference proteome</keyword>
<dbReference type="EMBL" id="CP001087">
    <property type="protein sequence ID" value="ACN13771.1"/>
    <property type="molecule type" value="Genomic_DNA"/>
</dbReference>
<sequence length="1267" mass="139116">MSGPIKLPSGLCVTLSEGLTLSEKKPGKKGRRGVRQRTPGVVPLPGAANTMDDQETSGIIDSLVDQDMTLVGTVPIATSPVSQPVKRRFGKFTSHNATIEVDLDTNENAVVLLEQDGFYTWHFDGVEPPLSGTEPKISHHSSKRGARTVTFQLSLGTSSTGGKKKRGWLGDLIVENVQAFVFKYAGRFLLKHGAAFLERKVRTGWVALDSDNPLEWPELPDLSTVELPEHRAARILLFVHGTFSNTTGGFGALGATPWGRSFLQATRANYDTVIGFDHQTLCVDPLANATALLQGLESRTWLQPAKIDVVCHSRGGITVRSLIEYLLPAATIPIQIERVVFVGAVNGGTELAEPDNWKSLINLYTNLAVGACRAIAMFPQATFAAQLMGGVLKSVGSLAKILVDEAITEKAVPGLAAMEPDGDFIHQLNQSQPGQPTAIESRYYAVTSDFDAKSALENLKELPRQLLLALADGVVDQLMGTSNDLVVNLSSMKHIDAQSGRYIKDSLDFGQNGIVFHTNYFLQPQVTNALARWFDLEFPQVASPARIRGVKAGGVAIPEKTLARLDHDVLVALAEDSGMDTLERIQSNIPSYVVIERQWDEQILHYAFAAEEVIELASQQPEAILMDSLGLHETEASAEGPVDALPPSHEGAQRSCSKRVIGLEDGRVIGVAESEVLATSVDDLVLLADQVSSPIDDKGLVVARRVMPRFVHSKPPLFRNLIDSVSLPVDFAFDRSDGVSVRRTRGHSSGHAGAIISEPTPVLPPAVTCHALAEMDDEVVIGEVTSLDVTLSREIIGATKAVAAQGEISVKTDRKLTVELIPKKNFMAAGETRVEIDVPEDMQPEQLIFDVKATDAGEGEILVRVRQGVRPLVNLSLKTTIIAARTRPPVRRPQEATVIEEEPGPQPEHELSIFELERGGKWLYQFILRAPDLGVLGSWESKPFKGDRSDFIAEIYEDIEQRYLSNKEDYEQFQQELREVGAGLWDELFPEELQDTLWEYRDQIDNIMVLAEEPFIPWELVHFKPPKSGLPPETRFLGEFGLIRWLHNVGWPPVQLRAREGRCHYVIPYYPHPEYQLDEAEKEVDFLESSFKATLVEPHIAPVRKFLESKDGFDLLHFACHGFASSVDINRAELLLQGRIEGANYVTEKLRVSVIEQLSGIVADNGCRPIVTLNACQAGRAGYKMTSIGGFSRAFLKQGAGMLVATLWSVGDLPASKFTEMLYKRLLKNDNLGKAATAARLAAKQEGEATWLAYTVYGNPYATLSTD</sequence>
<feature type="domain" description="DUF7379" evidence="6">
    <location>
        <begin position="236"/>
        <end position="429"/>
    </location>
</feature>
<feature type="domain" description="CHAT" evidence="2">
    <location>
        <begin position="1079"/>
        <end position="1257"/>
    </location>
</feature>